<sequence length="206" mass="23697">MGDDVNINELINIAESINQNTIENKNKEKEDRINTDKFIMMKFKISRKKFSKLIKGTSIAYNPKSHMYDVPETINDSKLNDNKLLVNDSKLSSSNGNDSNNLGSGTSNDDNLPGIKTEEIKKIIEKEYPELLEIIDLYRKNNTNVVKKSSKEININRPELKGELFSKSFKTYKKVIDDFVKFCSKRVETQKDLIAIALLEFMEKYS</sequence>
<feature type="region of interest" description="Disordered" evidence="1">
    <location>
        <begin position="87"/>
        <end position="113"/>
    </location>
</feature>
<comment type="caution">
    <text evidence="2">The sequence shown here is derived from an EMBL/GenBank/DDBJ whole genome shotgun (WGS) entry which is preliminary data.</text>
</comment>
<evidence type="ECO:0000313" key="3">
    <source>
        <dbReference type="Proteomes" id="UP000277999"/>
    </source>
</evidence>
<dbReference type="EMBL" id="RFAQ01000030">
    <property type="protein sequence ID" value="RMD00268.1"/>
    <property type="molecule type" value="Genomic_DNA"/>
</dbReference>
<dbReference type="Proteomes" id="UP000277999">
    <property type="component" value="Unassembled WGS sequence"/>
</dbReference>
<evidence type="ECO:0000256" key="1">
    <source>
        <dbReference type="SAM" id="MobiDB-lite"/>
    </source>
</evidence>
<dbReference type="RefSeq" id="WP_122059265.1">
    <property type="nucleotide sequence ID" value="NZ_RFAQ01000030.1"/>
</dbReference>
<accession>A0A3M0SZX9</accession>
<dbReference type="AlphaFoldDB" id="A0A3M0SZX9"/>
<protein>
    <submittedName>
        <fullName evidence="2">Uncharacterized protein</fullName>
    </submittedName>
</protein>
<evidence type="ECO:0000313" key="2">
    <source>
        <dbReference type="EMBL" id="RMD00268.1"/>
    </source>
</evidence>
<organism evidence="2 3">
    <name type="scientific">Clostridium autoethanogenum</name>
    <dbReference type="NCBI Taxonomy" id="84023"/>
    <lineage>
        <taxon>Bacteria</taxon>
        <taxon>Bacillati</taxon>
        <taxon>Bacillota</taxon>
        <taxon>Clostridia</taxon>
        <taxon>Eubacteriales</taxon>
        <taxon>Clostridiaceae</taxon>
        <taxon>Clostridium</taxon>
    </lineage>
</organism>
<reference evidence="2 3" key="1">
    <citation type="submission" date="2018-10" db="EMBL/GenBank/DDBJ databases">
        <title>Genome-centric metagenomics revealed C2 chemical producing, CO utilizing Clostridium with novel acetogenic gene cluster.</title>
        <authorList>
            <person name="Kang H."/>
            <person name="Park B."/>
            <person name="Choi I.G."/>
            <person name="Chang I.S."/>
        </authorList>
    </citation>
    <scope>NUCLEOTIDE SEQUENCE [LARGE SCALE GENOMIC DNA]</scope>
    <source>
        <strain evidence="2 3">H21-9</strain>
    </source>
</reference>
<gene>
    <name evidence="2" type="ORF">D9O40_10580</name>
</gene>
<name>A0A3M0SZX9_9CLOT</name>
<proteinExistence type="predicted"/>
<feature type="compositionally biased region" description="Low complexity" evidence="1">
    <location>
        <begin position="87"/>
        <end position="111"/>
    </location>
</feature>